<name>A0A517PL48_9PLAN</name>
<organism evidence="2 3">
    <name type="scientific">Gimesia chilikensis</name>
    <dbReference type="NCBI Taxonomy" id="2605989"/>
    <lineage>
        <taxon>Bacteria</taxon>
        <taxon>Pseudomonadati</taxon>
        <taxon>Planctomycetota</taxon>
        <taxon>Planctomycetia</taxon>
        <taxon>Planctomycetales</taxon>
        <taxon>Planctomycetaceae</taxon>
        <taxon>Gimesia</taxon>
    </lineage>
</organism>
<dbReference type="RefSeq" id="WP_145182418.1">
    <property type="nucleotide sequence ID" value="NZ_CP036266.1"/>
</dbReference>
<dbReference type="AlphaFoldDB" id="A0A517PL48"/>
<reference evidence="2 3" key="1">
    <citation type="submission" date="2019-02" db="EMBL/GenBank/DDBJ databases">
        <title>Deep-cultivation of Planctomycetes and their phenomic and genomic characterization uncovers novel biology.</title>
        <authorList>
            <person name="Wiegand S."/>
            <person name="Jogler M."/>
            <person name="Boedeker C."/>
            <person name="Pinto D."/>
            <person name="Vollmers J."/>
            <person name="Rivas-Marin E."/>
            <person name="Kohn T."/>
            <person name="Peeters S.H."/>
            <person name="Heuer A."/>
            <person name="Rast P."/>
            <person name="Oberbeckmann S."/>
            <person name="Bunk B."/>
            <person name="Jeske O."/>
            <person name="Meyerdierks A."/>
            <person name="Storesund J.E."/>
            <person name="Kallscheuer N."/>
            <person name="Luecker S."/>
            <person name="Lage O.M."/>
            <person name="Pohl T."/>
            <person name="Merkel B.J."/>
            <person name="Hornburger P."/>
            <person name="Mueller R.-W."/>
            <person name="Bruemmer F."/>
            <person name="Labrenz M."/>
            <person name="Spormann A.M."/>
            <person name="Op den Camp H."/>
            <person name="Overmann J."/>
            <person name="Amann R."/>
            <person name="Jetten M.S.M."/>
            <person name="Mascher T."/>
            <person name="Medema M.H."/>
            <person name="Devos D.P."/>
            <person name="Kaster A.-K."/>
            <person name="Ovreas L."/>
            <person name="Rohde M."/>
            <person name="Galperin M.Y."/>
            <person name="Jogler C."/>
        </authorList>
    </citation>
    <scope>NUCLEOTIDE SEQUENCE [LARGE SCALE GENOMIC DNA]</scope>
    <source>
        <strain evidence="2 3">HG66A1</strain>
    </source>
</reference>
<dbReference type="Gene3D" id="3.60.10.10">
    <property type="entry name" value="Endonuclease/exonuclease/phosphatase"/>
    <property type="match status" value="1"/>
</dbReference>
<sequence>MRCVIWNTAWAIPHIKRGRRLQELIQSRSPDMICLTEAKVGLLPESGHLIESGPDYGYPIKEGRRKVLLWSAQPWDEVSIHDDLSFPSGRIVSGVTGGVRFVGICIPWSAAHVSGGRKDRKTWEDHLLYLDALKELLSDLLSQGPLVVTGDFNQRIPKARQPKYAYEKLNEVLSLGLKVHTAGPLGPAEKHLIDHLAATPDLQVTNIEVLDRKTAEGMSLSDHYGIYAEITRD</sequence>
<accession>A0A517PL48</accession>
<gene>
    <name evidence="2" type="ORF">HG66A1_18830</name>
</gene>
<dbReference type="OrthoDB" id="4482443at2"/>
<dbReference type="InterPro" id="IPR036691">
    <property type="entry name" value="Endo/exonu/phosph_ase_sf"/>
</dbReference>
<dbReference type="Proteomes" id="UP000320421">
    <property type="component" value="Chromosome"/>
</dbReference>
<evidence type="ECO:0000259" key="1">
    <source>
        <dbReference type="Pfam" id="PF03372"/>
    </source>
</evidence>
<dbReference type="InterPro" id="IPR005135">
    <property type="entry name" value="Endo/exonuclease/phosphatase"/>
</dbReference>
<proteinExistence type="predicted"/>
<feature type="domain" description="Endonuclease/exonuclease/phosphatase" evidence="1">
    <location>
        <begin position="6"/>
        <end position="223"/>
    </location>
</feature>
<dbReference type="Pfam" id="PF03372">
    <property type="entry name" value="Exo_endo_phos"/>
    <property type="match status" value="1"/>
</dbReference>
<evidence type="ECO:0000313" key="2">
    <source>
        <dbReference type="EMBL" id="QDT20098.1"/>
    </source>
</evidence>
<evidence type="ECO:0000313" key="3">
    <source>
        <dbReference type="Proteomes" id="UP000320421"/>
    </source>
</evidence>
<keyword evidence="3" id="KW-1185">Reference proteome</keyword>
<dbReference type="SUPFAM" id="SSF56219">
    <property type="entry name" value="DNase I-like"/>
    <property type="match status" value="1"/>
</dbReference>
<dbReference type="EMBL" id="CP036266">
    <property type="protein sequence ID" value="QDT20098.1"/>
    <property type="molecule type" value="Genomic_DNA"/>
</dbReference>
<dbReference type="GO" id="GO:0003824">
    <property type="term" value="F:catalytic activity"/>
    <property type="evidence" value="ECO:0007669"/>
    <property type="project" value="InterPro"/>
</dbReference>
<protein>
    <recommendedName>
        <fullName evidence="1">Endonuclease/exonuclease/phosphatase domain-containing protein</fullName>
    </recommendedName>
</protein>